<proteinExistence type="predicted"/>
<dbReference type="GO" id="GO:0016491">
    <property type="term" value="F:oxidoreductase activity"/>
    <property type="evidence" value="ECO:0007669"/>
    <property type="project" value="UniProtKB-KW"/>
</dbReference>
<name>A0A380NBE4_STRGR</name>
<gene>
    <name evidence="2" type="primary">azoB_2</name>
    <name evidence="2" type="ORF">NCTC7807_02285</name>
</gene>
<dbReference type="Gene3D" id="3.40.50.720">
    <property type="entry name" value="NAD(P)-binding Rossmann-like Domain"/>
    <property type="match status" value="1"/>
</dbReference>
<protein>
    <submittedName>
        <fullName evidence="2">NmrA family protein</fullName>
        <ecNumber evidence="2">1.7.-.-</ecNumber>
    </submittedName>
</protein>
<dbReference type="InterPro" id="IPR036291">
    <property type="entry name" value="NAD(P)-bd_dom_sf"/>
</dbReference>
<dbReference type="InterPro" id="IPR051604">
    <property type="entry name" value="Ergot_Alk_Oxidoreductase"/>
</dbReference>
<dbReference type="EMBL" id="UHID01000005">
    <property type="protein sequence ID" value="SUP36461.1"/>
    <property type="molecule type" value="Genomic_DNA"/>
</dbReference>
<dbReference type="PANTHER" id="PTHR43162:SF1">
    <property type="entry name" value="PRESTALK A DIFFERENTIATION PROTEIN A"/>
    <property type="match status" value="1"/>
</dbReference>
<dbReference type="SUPFAM" id="SSF51735">
    <property type="entry name" value="NAD(P)-binding Rossmann-fold domains"/>
    <property type="match status" value="1"/>
</dbReference>
<evidence type="ECO:0000313" key="2">
    <source>
        <dbReference type="EMBL" id="SUP36461.1"/>
    </source>
</evidence>
<dbReference type="InterPro" id="IPR008030">
    <property type="entry name" value="NmrA-like"/>
</dbReference>
<dbReference type="Gene3D" id="3.90.25.10">
    <property type="entry name" value="UDP-galactose 4-epimerase, domain 1"/>
    <property type="match status" value="1"/>
</dbReference>
<dbReference type="Proteomes" id="UP000254150">
    <property type="component" value="Unassembled WGS sequence"/>
</dbReference>
<keyword evidence="2" id="KW-0560">Oxidoreductase</keyword>
<dbReference type="AlphaFoldDB" id="A0A380NBE4"/>
<dbReference type="Pfam" id="PF05368">
    <property type="entry name" value="NmrA"/>
    <property type="match status" value="1"/>
</dbReference>
<dbReference type="PANTHER" id="PTHR43162">
    <property type="match status" value="1"/>
</dbReference>
<reference evidence="2 3" key="1">
    <citation type="submission" date="2018-06" db="EMBL/GenBank/DDBJ databases">
        <authorList>
            <consortium name="Pathogen Informatics"/>
            <person name="Doyle S."/>
        </authorList>
    </citation>
    <scope>NUCLEOTIDE SEQUENCE [LARGE SCALE GENOMIC DNA]</scope>
    <source>
        <strain evidence="2 3">NCTC7807</strain>
    </source>
</reference>
<sequence>MGTSGRPVLSGAMNTHTCLVVGATGRTGRRVAARLRLRGIPVRAASRSSQVHFDWSQPAGWDAVLHGIYAAYVVPPPVPGPVHAFAARAAAAGVRRLVLLSGRGADGWGGSMFGRNMVSAEEAVRGAPLEWTVLRASNFAQNFGEDVFHAPLLAGELALPAGDVPEPFVDVEDIADAAVAALTERDRHVRQVYELSGPRPVRFAEAVELIARASGRTLTYRQITCDAYVAELVGQGVSRHEADEVAEMFALMAGGSVSETTGDLTTVLERAPRTLEEYVVRAAAAGVWNAPQ</sequence>
<evidence type="ECO:0000313" key="3">
    <source>
        <dbReference type="Proteomes" id="UP000254150"/>
    </source>
</evidence>
<accession>A0A380NBE4</accession>
<dbReference type="EC" id="1.7.-.-" evidence="2"/>
<evidence type="ECO:0000259" key="1">
    <source>
        <dbReference type="Pfam" id="PF05368"/>
    </source>
</evidence>
<organism evidence="2 3">
    <name type="scientific">Streptomyces griseus</name>
    <dbReference type="NCBI Taxonomy" id="1911"/>
    <lineage>
        <taxon>Bacteria</taxon>
        <taxon>Bacillati</taxon>
        <taxon>Actinomycetota</taxon>
        <taxon>Actinomycetes</taxon>
        <taxon>Kitasatosporales</taxon>
        <taxon>Streptomycetaceae</taxon>
        <taxon>Streptomyces</taxon>
    </lineage>
</organism>
<feature type="domain" description="NmrA-like" evidence="1">
    <location>
        <begin position="120"/>
        <end position="279"/>
    </location>
</feature>